<dbReference type="RefSeq" id="WP_035196427.1">
    <property type="nucleotide sequence ID" value="NZ_JJRY01000012.1"/>
</dbReference>
<evidence type="ECO:0000259" key="1">
    <source>
        <dbReference type="Pfam" id="PF01206"/>
    </source>
</evidence>
<reference evidence="2 3" key="1">
    <citation type="submission" date="2014-04" db="EMBL/GenBank/DDBJ databases">
        <title>Draft genome sequence of Bacillus azotoformans MEV2011, a (co-) denitrifying strain unable to grow in the presence of oxygen.</title>
        <authorList>
            <person name="Nielsen M."/>
            <person name="Schreiber L."/>
            <person name="Finster K."/>
            <person name="Schramm A."/>
        </authorList>
    </citation>
    <scope>NUCLEOTIDE SEQUENCE [LARGE SCALE GENOMIC DNA]</scope>
    <source>
        <strain evidence="2 3">MEV2011</strain>
    </source>
</reference>
<organism evidence="2 3">
    <name type="scientific">Schinkia azotoformans MEV2011</name>
    <dbReference type="NCBI Taxonomy" id="1348973"/>
    <lineage>
        <taxon>Bacteria</taxon>
        <taxon>Bacillati</taxon>
        <taxon>Bacillota</taxon>
        <taxon>Bacilli</taxon>
        <taxon>Bacillales</taxon>
        <taxon>Bacillaceae</taxon>
        <taxon>Calidifontibacillus/Schinkia group</taxon>
        <taxon>Schinkia</taxon>
    </lineage>
</organism>
<protein>
    <submittedName>
        <fullName evidence="2">Putative redox protein, regulator of disulfide bond formation</fullName>
    </submittedName>
</protein>
<dbReference type="Gene3D" id="3.30.300.20">
    <property type="match status" value="1"/>
</dbReference>
<dbReference type="InterPro" id="IPR015946">
    <property type="entry name" value="KH_dom-like_a/b"/>
</dbReference>
<feature type="domain" description="UPF0033" evidence="1">
    <location>
        <begin position="22"/>
        <end position="79"/>
    </location>
</feature>
<dbReference type="CDD" id="cd00291">
    <property type="entry name" value="SirA_YedF_YeeD"/>
    <property type="match status" value="1"/>
</dbReference>
<dbReference type="PATRIC" id="fig|1348973.3.peg.2866"/>
<dbReference type="InterPro" id="IPR036868">
    <property type="entry name" value="TusA-like_sf"/>
</dbReference>
<dbReference type="Gene3D" id="3.30.110.40">
    <property type="entry name" value="TusA-like domain"/>
    <property type="match status" value="1"/>
</dbReference>
<dbReference type="AlphaFoldDB" id="A0A072NJN2"/>
<dbReference type="PANTHER" id="PTHR35368">
    <property type="entry name" value="HYDROPEROXIDE REDUCTASE"/>
    <property type="match status" value="1"/>
</dbReference>
<dbReference type="InterPro" id="IPR036102">
    <property type="entry name" value="OsmC/Ohrsf"/>
</dbReference>
<gene>
    <name evidence="2" type="ORF">M670_02963</name>
</gene>
<accession>A0A072NJN2</accession>
<dbReference type="OrthoDB" id="9797352at2"/>
<comment type="caution">
    <text evidence="2">The sequence shown here is derived from an EMBL/GenBank/DDBJ whole genome shotgun (WGS) entry which is preliminary data.</text>
</comment>
<name>A0A072NJN2_SCHAZ</name>
<dbReference type="PANTHER" id="PTHR35368:SF1">
    <property type="entry name" value="HYDROPEROXIDE REDUCTASE"/>
    <property type="match status" value="1"/>
</dbReference>
<dbReference type="Pfam" id="PF02566">
    <property type="entry name" value="OsmC"/>
    <property type="match status" value="1"/>
</dbReference>
<dbReference type="SUPFAM" id="SSF64307">
    <property type="entry name" value="SirA-like"/>
    <property type="match status" value="1"/>
</dbReference>
<dbReference type="Proteomes" id="UP000027936">
    <property type="component" value="Unassembled WGS sequence"/>
</dbReference>
<sequence length="242" mass="26897">MIIPQVDAICDGGDLDCGSGLLLIIKKNIDPLEVGGVLEIRSREASVEGDLPAWCRMVKHEFLGMADDEGGYKRYFVKKGNGKEERSLEADLEAAKGYKWTVRIQGEKGLTAKVHSRNHTFLVGQPAEFSPKVDAPSAVDFFISSLGSCLTVGFKMLASKNNITIDEFEVTLKGQLENVLYHMELEDIGSPKITKIAGTVYVSSPSDEDLLYQIWEKTIERSPIYQTLKDQVDLDIKFSIVY</sequence>
<dbReference type="InterPro" id="IPR052924">
    <property type="entry name" value="OsmC/Ohr_hydroprdx_reductase"/>
</dbReference>
<dbReference type="EMBL" id="JJRY01000012">
    <property type="protein sequence ID" value="KEF37661.1"/>
    <property type="molecule type" value="Genomic_DNA"/>
</dbReference>
<evidence type="ECO:0000313" key="2">
    <source>
        <dbReference type="EMBL" id="KEF37661.1"/>
    </source>
</evidence>
<dbReference type="SUPFAM" id="SSF82784">
    <property type="entry name" value="OsmC-like"/>
    <property type="match status" value="1"/>
</dbReference>
<proteinExistence type="predicted"/>
<evidence type="ECO:0000313" key="3">
    <source>
        <dbReference type="Proteomes" id="UP000027936"/>
    </source>
</evidence>
<dbReference type="InterPro" id="IPR001455">
    <property type="entry name" value="TusA-like"/>
</dbReference>
<dbReference type="Pfam" id="PF01206">
    <property type="entry name" value="TusA"/>
    <property type="match status" value="1"/>
</dbReference>
<dbReference type="InterPro" id="IPR003718">
    <property type="entry name" value="OsmC/Ohr_fam"/>
</dbReference>